<dbReference type="InterPro" id="IPR018060">
    <property type="entry name" value="HTH_AraC"/>
</dbReference>
<evidence type="ECO:0000313" key="6">
    <source>
        <dbReference type="Proteomes" id="UP000319732"/>
    </source>
</evidence>
<dbReference type="InterPro" id="IPR009057">
    <property type="entry name" value="Homeodomain-like_sf"/>
</dbReference>
<keyword evidence="2" id="KW-0238">DNA-binding</keyword>
<dbReference type="PROSITE" id="PS00041">
    <property type="entry name" value="HTH_ARAC_FAMILY_1"/>
    <property type="match status" value="1"/>
</dbReference>
<evidence type="ECO:0000256" key="3">
    <source>
        <dbReference type="ARBA" id="ARBA00023163"/>
    </source>
</evidence>
<accession>A0A545T675</accession>
<protein>
    <submittedName>
        <fullName evidence="5">AraC family transcriptional regulator</fullName>
    </submittedName>
</protein>
<dbReference type="PANTHER" id="PTHR46796:SF12">
    <property type="entry name" value="HTH-TYPE DNA-BINDING TRANSCRIPTIONAL ACTIVATOR EUTR"/>
    <property type="match status" value="1"/>
</dbReference>
<dbReference type="EMBL" id="VHSG01000019">
    <property type="protein sequence ID" value="TQV72730.1"/>
    <property type="molecule type" value="Genomic_DNA"/>
</dbReference>
<organism evidence="5 6">
    <name type="scientific">Exilibacterium tricleocarpae</name>
    <dbReference type="NCBI Taxonomy" id="2591008"/>
    <lineage>
        <taxon>Bacteria</taxon>
        <taxon>Pseudomonadati</taxon>
        <taxon>Pseudomonadota</taxon>
        <taxon>Gammaproteobacteria</taxon>
        <taxon>Cellvibrionales</taxon>
        <taxon>Cellvibrionaceae</taxon>
        <taxon>Exilibacterium</taxon>
    </lineage>
</organism>
<reference evidence="5 6" key="1">
    <citation type="submission" date="2019-06" db="EMBL/GenBank/DDBJ databases">
        <title>Whole genome sequence for Cellvibrionaceae sp. R142.</title>
        <authorList>
            <person name="Wang G."/>
        </authorList>
    </citation>
    <scope>NUCLEOTIDE SEQUENCE [LARGE SCALE GENOMIC DNA]</scope>
    <source>
        <strain evidence="5 6">R142</strain>
    </source>
</reference>
<dbReference type="InterPro" id="IPR035418">
    <property type="entry name" value="AraC-bd_2"/>
</dbReference>
<dbReference type="Pfam" id="PF12833">
    <property type="entry name" value="HTH_18"/>
    <property type="match status" value="1"/>
</dbReference>
<dbReference type="AlphaFoldDB" id="A0A545T675"/>
<evidence type="ECO:0000313" key="5">
    <source>
        <dbReference type="EMBL" id="TQV72730.1"/>
    </source>
</evidence>
<evidence type="ECO:0000256" key="2">
    <source>
        <dbReference type="ARBA" id="ARBA00023125"/>
    </source>
</evidence>
<dbReference type="RefSeq" id="WP_142928460.1">
    <property type="nucleotide sequence ID" value="NZ_ML660098.1"/>
</dbReference>
<keyword evidence="6" id="KW-1185">Reference proteome</keyword>
<proteinExistence type="predicted"/>
<evidence type="ECO:0000256" key="1">
    <source>
        <dbReference type="ARBA" id="ARBA00023015"/>
    </source>
</evidence>
<keyword evidence="1" id="KW-0805">Transcription regulation</keyword>
<dbReference type="GO" id="GO:0003700">
    <property type="term" value="F:DNA-binding transcription factor activity"/>
    <property type="evidence" value="ECO:0007669"/>
    <property type="project" value="InterPro"/>
</dbReference>
<dbReference type="SUPFAM" id="SSF46689">
    <property type="entry name" value="Homeodomain-like"/>
    <property type="match status" value="2"/>
</dbReference>
<dbReference type="Pfam" id="PF14525">
    <property type="entry name" value="AraC_binding_2"/>
    <property type="match status" value="1"/>
</dbReference>
<dbReference type="PROSITE" id="PS01124">
    <property type="entry name" value="HTH_ARAC_FAMILY_2"/>
    <property type="match status" value="1"/>
</dbReference>
<dbReference type="OrthoDB" id="6003540at2"/>
<dbReference type="PANTHER" id="PTHR46796">
    <property type="entry name" value="HTH-TYPE TRANSCRIPTIONAL ACTIVATOR RHAS-RELATED"/>
    <property type="match status" value="1"/>
</dbReference>
<dbReference type="SMART" id="SM00342">
    <property type="entry name" value="HTH_ARAC"/>
    <property type="match status" value="1"/>
</dbReference>
<gene>
    <name evidence="5" type="ORF">FKG94_18770</name>
</gene>
<dbReference type="Gene3D" id="1.10.10.60">
    <property type="entry name" value="Homeodomain-like"/>
    <property type="match status" value="1"/>
</dbReference>
<comment type="caution">
    <text evidence="5">The sequence shown here is derived from an EMBL/GenBank/DDBJ whole genome shotgun (WGS) entry which is preliminary data.</text>
</comment>
<keyword evidence="3" id="KW-0804">Transcription</keyword>
<dbReference type="InterPro" id="IPR018062">
    <property type="entry name" value="HTH_AraC-typ_CS"/>
</dbReference>
<sequence>MATDSVSEGAGDSPHTFHNEYNVLSQARDAMCDFMYTHHLSVANPEAVRFRHSGLQLTELNVSQIQYGTSVTVDLEPMEEYYSISLPIAGTQSLTHGDCTTHSDRYRGIVICPNQAVQLTMSGNCRKRLVRICRSALEHQLHKLLGTAVTDPVIFEPAMDAQQGQMASWWRMVKNLEREQKHSVSLFVDGPILAHVEEMLVAGLLYGQRHNYTEELAKVTTITVPIYVRRAQSYIREHARHNLTIESIVAAAGIPKRRLYEGFKRCCGIAPMQYLREVRMTGVRGELLGSRCDDDITTVALRWGFSHLGRFTREYKKRFGELPSATRARCR</sequence>
<dbReference type="Proteomes" id="UP000319732">
    <property type="component" value="Unassembled WGS sequence"/>
</dbReference>
<dbReference type="InterPro" id="IPR050204">
    <property type="entry name" value="AraC_XylS_family_regulators"/>
</dbReference>
<evidence type="ECO:0000259" key="4">
    <source>
        <dbReference type="PROSITE" id="PS01124"/>
    </source>
</evidence>
<name>A0A545T675_9GAMM</name>
<dbReference type="GO" id="GO:0043565">
    <property type="term" value="F:sequence-specific DNA binding"/>
    <property type="evidence" value="ECO:0007669"/>
    <property type="project" value="InterPro"/>
</dbReference>
<feature type="domain" description="HTH araC/xylS-type" evidence="4">
    <location>
        <begin position="229"/>
        <end position="329"/>
    </location>
</feature>